<dbReference type="InterPro" id="IPR036163">
    <property type="entry name" value="HMA_dom_sf"/>
</dbReference>
<dbReference type="SUPFAM" id="SSF55008">
    <property type="entry name" value="HMA, heavy metal-associated domain"/>
    <property type="match status" value="1"/>
</dbReference>
<dbReference type="Proteomes" id="UP000636888">
    <property type="component" value="Unassembled WGS sequence"/>
</dbReference>
<dbReference type="CDD" id="cd00371">
    <property type="entry name" value="HMA"/>
    <property type="match status" value="1"/>
</dbReference>
<accession>A0A8J7M217</accession>
<dbReference type="Gene3D" id="3.30.70.100">
    <property type="match status" value="1"/>
</dbReference>
<comment type="caution">
    <text evidence="3">The sequence shown here is derived from an EMBL/GenBank/DDBJ whole genome shotgun (WGS) entry which is preliminary data.</text>
</comment>
<sequence length="140" mass="14178">MKKYLLNSLLLSAVVGLLIFCAGYLRIGSGADAVVVLTTSGMSCGSCAGRVEAALREERGVVATEVDLEAGRVTAGIDSKKVSPERIAIVASAAGFASTVRSVLSPAQFMARSGHEVGASGTGGRGCCGNQTTNPKRGDS</sequence>
<feature type="domain" description="HMA" evidence="2">
    <location>
        <begin position="33"/>
        <end position="99"/>
    </location>
</feature>
<feature type="compositionally biased region" description="Polar residues" evidence="1">
    <location>
        <begin position="130"/>
        <end position="140"/>
    </location>
</feature>
<dbReference type="GO" id="GO:0046872">
    <property type="term" value="F:metal ion binding"/>
    <property type="evidence" value="ECO:0007669"/>
    <property type="project" value="InterPro"/>
</dbReference>
<protein>
    <submittedName>
        <fullName evidence="3">Heavy-metal-associated domain-containing protein</fullName>
    </submittedName>
</protein>
<evidence type="ECO:0000259" key="2">
    <source>
        <dbReference type="PROSITE" id="PS50846"/>
    </source>
</evidence>
<organism evidence="3 4">
    <name type="scientific">Geomesophilobacter sediminis</name>
    <dbReference type="NCBI Taxonomy" id="2798584"/>
    <lineage>
        <taxon>Bacteria</taxon>
        <taxon>Pseudomonadati</taxon>
        <taxon>Thermodesulfobacteriota</taxon>
        <taxon>Desulfuromonadia</taxon>
        <taxon>Geobacterales</taxon>
        <taxon>Geobacteraceae</taxon>
        <taxon>Geomesophilobacter</taxon>
    </lineage>
</organism>
<evidence type="ECO:0000313" key="3">
    <source>
        <dbReference type="EMBL" id="MBJ6727260.1"/>
    </source>
</evidence>
<dbReference type="InterPro" id="IPR006121">
    <property type="entry name" value="HMA_dom"/>
</dbReference>
<gene>
    <name evidence="3" type="ORF">JFN93_21320</name>
</gene>
<proteinExistence type="predicted"/>
<feature type="region of interest" description="Disordered" evidence="1">
    <location>
        <begin position="115"/>
        <end position="140"/>
    </location>
</feature>
<keyword evidence="4" id="KW-1185">Reference proteome</keyword>
<evidence type="ECO:0000256" key="1">
    <source>
        <dbReference type="SAM" id="MobiDB-lite"/>
    </source>
</evidence>
<name>A0A8J7M217_9BACT</name>
<dbReference type="EMBL" id="JAEMHM010000021">
    <property type="protein sequence ID" value="MBJ6727260.1"/>
    <property type="molecule type" value="Genomic_DNA"/>
</dbReference>
<dbReference type="PROSITE" id="PS50846">
    <property type="entry name" value="HMA_2"/>
    <property type="match status" value="1"/>
</dbReference>
<dbReference type="AlphaFoldDB" id="A0A8J7M217"/>
<reference evidence="3" key="1">
    <citation type="submission" date="2020-12" db="EMBL/GenBank/DDBJ databases">
        <title>Geomonas sp. Red875, isolated from river sediment.</title>
        <authorList>
            <person name="Xu Z."/>
            <person name="Zhang Z."/>
            <person name="Masuda Y."/>
            <person name="Itoh H."/>
            <person name="Senoo K."/>
        </authorList>
    </citation>
    <scope>NUCLEOTIDE SEQUENCE</scope>
    <source>
        <strain evidence="3">Red875</strain>
    </source>
</reference>
<dbReference type="Pfam" id="PF00403">
    <property type="entry name" value="HMA"/>
    <property type="match status" value="1"/>
</dbReference>
<evidence type="ECO:0000313" key="4">
    <source>
        <dbReference type="Proteomes" id="UP000636888"/>
    </source>
</evidence>
<dbReference type="RefSeq" id="WP_199386169.1">
    <property type="nucleotide sequence ID" value="NZ_JAEMHM010000021.1"/>
</dbReference>